<evidence type="ECO:0000256" key="2">
    <source>
        <dbReference type="ARBA" id="ARBA00023125"/>
    </source>
</evidence>
<evidence type="ECO:0000313" key="5">
    <source>
        <dbReference type="EMBL" id="MBZ0156604.1"/>
    </source>
</evidence>
<dbReference type="InterPro" id="IPR036390">
    <property type="entry name" value="WH_DNA-bd_sf"/>
</dbReference>
<keyword evidence="3" id="KW-0804">Transcription</keyword>
<keyword evidence="1" id="KW-0805">Transcription regulation</keyword>
<name>A0A953M0A3_9BACT</name>
<dbReference type="InterPro" id="IPR000524">
    <property type="entry name" value="Tscrpt_reg_HTH_GntR"/>
</dbReference>
<reference evidence="5" key="2">
    <citation type="submission" date="2021-08" db="EMBL/GenBank/DDBJ databases">
        <authorList>
            <person name="Dalcin Martins P."/>
        </authorList>
    </citation>
    <scope>NUCLEOTIDE SEQUENCE</scope>
    <source>
        <strain evidence="5">MAG_39</strain>
    </source>
</reference>
<sequence>MIQNEMSPLHNKTVDRFNQEKLYIQLTRIFLEEIHSGEWEKGCQIPTEEELCKTYNVSKITVRQAIHNLVSDGYLIKVQGKGTFVSSVLPVTGLAMKTRLTEEMFGEEVEVEKEVLFKGIRESGSDARNYLKTDDAICYILCRRSVSGEPEYLEESFIPYQMLPDMEGLDITRSSLYSVLQEKGVKKIFKVVQTIEVARVQGEWAKYLKVEEGGPVLVVHRLLLSSDSTPVAYTRFLGRSDRYKFQTEFERIR</sequence>
<dbReference type="PRINTS" id="PR00035">
    <property type="entry name" value="HTHGNTR"/>
</dbReference>
<accession>A0A953M0A3</accession>
<dbReference type="SMART" id="SM00866">
    <property type="entry name" value="UTRA"/>
    <property type="match status" value="1"/>
</dbReference>
<proteinExistence type="predicted"/>
<dbReference type="SUPFAM" id="SSF64288">
    <property type="entry name" value="Chorismate lyase-like"/>
    <property type="match status" value="1"/>
</dbReference>
<protein>
    <submittedName>
        <fullName evidence="5">GntR family transcriptional regulator</fullName>
    </submittedName>
</protein>
<dbReference type="PANTHER" id="PTHR44846">
    <property type="entry name" value="MANNOSYL-D-GLYCERATE TRANSPORT/METABOLISM SYSTEM REPRESSOR MNGR-RELATED"/>
    <property type="match status" value="1"/>
</dbReference>
<dbReference type="Gene3D" id="1.10.10.10">
    <property type="entry name" value="Winged helix-like DNA-binding domain superfamily/Winged helix DNA-binding domain"/>
    <property type="match status" value="1"/>
</dbReference>
<evidence type="ECO:0000259" key="4">
    <source>
        <dbReference type="PROSITE" id="PS50949"/>
    </source>
</evidence>
<dbReference type="InterPro" id="IPR050679">
    <property type="entry name" value="Bact_HTH_transcr_reg"/>
</dbReference>
<dbReference type="InterPro" id="IPR011663">
    <property type="entry name" value="UTRA"/>
</dbReference>
<dbReference type="CDD" id="cd07377">
    <property type="entry name" value="WHTH_GntR"/>
    <property type="match status" value="1"/>
</dbReference>
<keyword evidence="2" id="KW-0238">DNA-binding</keyword>
<dbReference type="AlphaFoldDB" id="A0A953M0A3"/>
<dbReference type="GO" id="GO:0045892">
    <property type="term" value="P:negative regulation of DNA-templated transcription"/>
    <property type="evidence" value="ECO:0007669"/>
    <property type="project" value="TreeGrafter"/>
</dbReference>
<dbReference type="Proteomes" id="UP000705867">
    <property type="component" value="Unassembled WGS sequence"/>
</dbReference>
<reference evidence="5" key="1">
    <citation type="journal article" date="2021" name="bioRxiv">
        <title>Unraveling nitrogen, sulfur and carbon metabolic pathways and microbial community transcriptional responses to substrate deprivation and toxicity stresses in a bioreactor mimicking anoxic brackish coastal sediment conditions.</title>
        <authorList>
            <person name="Martins P.D."/>
            <person name="Echeveste M.J."/>
            <person name="Arshad A."/>
            <person name="Kurth J."/>
            <person name="Ouboter H."/>
            <person name="Jetten M.S.M."/>
            <person name="Welte C.U."/>
        </authorList>
    </citation>
    <scope>NUCLEOTIDE SEQUENCE</scope>
    <source>
        <strain evidence="5">MAG_39</strain>
    </source>
</reference>
<feature type="domain" description="HTH gntR-type" evidence="4">
    <location>
        <begin position="20"/>
        <end position="88"/>
    </location>
</feature>
<comment type="caution">
    <text evidence="5">The sequence shown here is derived from an EMBL/GenBank/DDBJ whole genome shotgun (WGS) entry which is preliminary data.</text>
</comment>
<dbReference type="PANTHER" id="PTHR44846:SF1">
    <property type="entry name" value="MANNOSYL-D-GLYCERATE TRANSPORT_METABOLISM SYSTEM REPRESSOR MNGR-RELATED"/>
    <property type="match status" value="1"/>
</dbReference>
<dbReference type="EMBL" id="JAIOIV010000082">
    <property type="protein sequence ID" value="MBZ0156604.1"/>
    <property type="molecule type" value="Genomic_DNA"/>
</dbReference>
<evidence type="ECO:0000256" key="3">
    <source>
        <dbReference type="ARBA" id="ARBA00023163"/>
    </source>
</evidence>
<evidence type="ECO:0000313" key="6">
    <source>
        <dbReference type="Proteomes" id="UP000705867"/>
    </source>
</evidence>
<dbReference type="PROSITE" id="PS50949">
    <property type="entry name" value="HTH_GNTR"/>
    <property type="match status" value="1"/>
</dbReference>
<evidence type="ECO:0000256" key="1">
    <source>
        <dbReference type="ARBA" id="ARBA00023015"/>
    </source>
</evidence>
<dbReference type="GO" id="GO:0003677">
    <property type="term" value="F:DNA binding"/>
    <property type="evidence" value="ECO:0007669"/>
    <property type="project" value="UniProtKB-KW"/>
</dbReference>
<dbReference type="Pfam" id="PF00392">
    <property type="entry name" value="GntR"/>
    <property type="match status" value="1"/>
</dbReference>
<dbReference type="FunFam" id="1.10.10.10:FF:000079">
    <property type="entry name" value="GntR family transcriptional regulator"/>
    <property type="match status" value="1"/>
</dbReference>
<dbReference type="GO" id="GO:0003700">
    <property type="term" value="F:DNA-binding transcription factor activity"/>
    <property type="evidence" value="ECO:0007669"/>
    <property type="project" value="InterPro"/>
</dbReference>
<dbReference type="SMART" id="SM00345">
    <property type="entry name" value="HTH_GNTR"/>
    <property type="match status" value="1"/>
</dbReference>
<organism evidence="5 6">
    <name type="scientific">Candidatus Nitrobium versatile</name>
    <dbReference type="NCBI Taxonomy" id="2884831"/>
    <lineage>
        <taxon>Bacteria</taxon>
        <taxon>Pseudomonadati</taxon>
        <taxon>Nitrospirota</taxon>
        <taxon>Nitrospiria</taxon>
        <taxon>Nitrospirales</taxon>
        <taxon>Nitrospiraceae</taxon>
        <taxon>Candidatus Nitrobium</taxon>
    </lineage>
</organism>
<dbReference type="InterPro" id="IPR036388">
    <property type="entry name" value="WH-like_DNA-bd_sf"/>
</dbReference>
<dbReference type="InterPro" id="IPR028978">
    <property type="entry name" value="Chorismate_lyase_/UTRA_dom_sf"/>
</dbReference>
<dbReference type="Gene3D" id="3.40.1410.10">
    <property type="entry name" value="Chorismate lyase-like"/>
    <property type="match status" value="1"/>
</dbReference>
<dbReference type="Pfam" id="PF07702">
    <property type="entry name" value="UTRA"/>
    <property type="match status" value="1"/>
</dbReference>
<gene>
    <name evidence="5" type="ORF">K8I29_10420</name>
</gene>
<dbReference type="SUPFAM" id="SSF46785">
    <property type="entry name" value="Winged helix' DNA-binding domain"/>
    <property type="match status" value="1"/>
</dbReference>